<dbReference type="Pfam" id="PF12866">
    <property type="entry name" value="DUF3823"/>
    <property type="match status" value="1"/>
</dbReference>
<dbReference type="RefSeq" id="WP_314515639.1">
    <property type="nucleotide sequence ID" value="NZ_JASJOU010000011.1"/>
</dbReference>
<evidence type="ECO:0000259" key="3">
    <source>
        <dbReference type="Pfam" id="PF18003"/>
    </source>
</evidence>
<evidence type="ECO:0000313" key="4">
    <source>
        <dbReference type="EMBL" id="MDJ1504406.1"/>
    </source>
</evidence>
<dbReference type="EMBL" id="JASJOU010000011">
    <property type="protein sequence ID" value="MDJ1504406.1"/>
    <property type="molecule type" value="Genomic_DNA"/>
</dbReference>
<dbReference type="InterPro" id="IPR024278">
    <property type="entry name" value="DUF3823_N"/>
</dbReference>
<dbReference type="PROSITE" id="PS51257">
    <property type="entry name" value="PROKAR_LIPOPROTEIN"/>
    <property type="match status" value="1"/>
</dbReference>
<dbReference type="AlphaFoldDB" id="A0AAE3UHJ7"/>
<dbReference type="InterPro" id="IPR041186">
    <property type="entry name" value="DUF3823_C"/>
</dbReference>
<dbReference type="Gene3D" id="2.60.40.1120">
    <property type="entry name" value="Carboxypeptidase-like, regulatory domain"/>
    <property type="match status" value="1"/>
</dbReference>
<organism evidence="4 5">
    <name type="scientific">Xanthocytophaga agilis</name>
    <dbReference type="NCBI Taxonomy" id="3048010"/>
    <lineage>
        <taxon>Bacteria</taxon>
        <taxon>Pseudomonadati</taxon>
        <taxon>Bacteroidota</taxon>
        <taxon>Cytophagia</taxon>
        <taxon>Cytophagales</taxon>
        <taxon>Rhodocytophagaceae</taxon>
        <taxon>Xanthocytophaga</taxon>
    </lineage>
</organism>
<dbReference type="Proteomes" id="UP001232063">
    <property type="component" value="Unassembled WGS sequence"/>
</dbReference>
<feature type="domain" description="DUF3823" evidence="3">
    <location>
        <begin position="126"/>
        <end position="232"/>
    </location>
</feature>
<evidence type="ECO:0000259" key="2">
    <source>
        <dbReference type="Pfam" id="PF12866"/>
    </source>
</evidence>
<sequence length="235" mass="26058">MKQILFYLTCIMVSITVSSCAYDNYDAPDTYLTGRIVYNGEPINVAYDNVNFELWEPGWQKRIPINVPVAQDGSYSTILFKSTYKLVFQSGQGPFRMLQNDQTGSDTLIVDLKGSQTLDIEVMPYYIIHNAQLTGTTDGKVIGSCSVEKIITDVLYAKDIERVSLYISKTQFVDGRTSVANQDIAGSDITDLNNISLSVTVPSSAPAQDYVYARIGVKISGVEDMIFSPIQKIEL</sequence>
<keyword evidence="1" id="KW-0732">Signal</keyword>
<name>A0AAE3UHJ7_9BACT</name>
<feature type="signal peptide" evidence="1">
    <location>
        <begin position="1"/>
        <end position="21"/>
    </location>
</feature>
<comment type="caution">
    <text evidence="4">The sequence shown here is derived from an EMBL/GenBank/DDBJ whole genome shotgun (WGS) entry which is preliminary data.</text>
</comment>
<protein>
    <submittedName>
        <fullName evidence="4">DUF3823 domain-containing protein</fullName>
    </submittedName>
</protein>
<gene>
    <name evidence="4" type="ORF">QNI22_27345</name>
</gene>
<evidence type="ECO:0000256" key="1">
    <source>
        <dbReference type="SAM" id="SignalP"/>
    </source>
</evidence>
<dbReference type="Gene3D" id="2.60.40.2060">
    <property type="match status" value="1"/>
</dbReference>
<keyword evidence="5" id="KW-1185">Reference proteome</keyword>
<accession>A0AAE3UHJ7</accession>
<reference evidence="4" key="1">
    <citation type="submission" date="2023-05" db="EMBL/GenBank/DDBJ databases">
        <authorList>
            <person name="Zhang X."/>
        </authorList>
    </citation>
    <scope>NUCLEOTIDE SEQUENCE</scope>
    <source>
        <strain evidence="4">BD1B2-1</strain>
    </source>
</reference>
<evidence type="ECO:0000313" key="5">
    <source>
        <dbReference type="Proteomes" id="UP001232063"/>
    </source>
</evidence>
<feature type="domain" description="DUF3823" evidence="2">
    <location>
        <begin position="31"/>
        <end position="123"/>
    </location>
</feature>
<feature type="chain" id="PRO_5042260779" evidence="1">
    <location>
        <begin position="22"/>
        <end position="235"/>
    </location>
</feature>
<dbReference type="Pfam" id="PF18003">
    <property type="entry name" value="DUF3823_C"/>
    <property type="match status" value="1"/>
</dbReference>
<proteinExistence type="predicted"/>